<accession>A0A6U9W2T0</accession>
<organism evidence="8">
    <name type="scientific">Pseudo-nitzschia australis</name>
    <dbReference type="NCBI Taxonomy" id="44445"/>
    <lineage>
        <taxon>Eukaryota</taxon>
        <taxon>Sar</taxon>
        <taxon>Stramenopiles</taxon>
        <taxon>Ochrophyta</taxon>
        <taxon>Bacillariophyta</taxon>
        <taxon>Bacillariophyceae</taxon>
        <taxon>Bacillariophycidae</taxon>
        <taxon>Bacillariales</taxon>
        <taxon>Bacillariaceae</taxon>
        <taxon>Pseudo-nitzschia</taxon>
    </lineage>
</organism>
<dbReference type="GO" id="GO:0003700">
    <property type="term" value="F:DNA-binding transcription factor activity"/>
    <property type="evidence" value="ECO:0007669"/>
    <property type="project" value="InterPro"/>
</dbReference>
<evidence type="ECO:0000256" key="1">
    <source>
        <dbReference type="ARBA" id="ARBA00004123"/>
    </source>
</evidence>
<dbReference type="Pfam" id="PF20710">
    <property type="entry name" value="DUF6824"/>
    <property type="match status" value="1"/>
</dbReference>
<feature type="domain" description="HSF-type DNA-binding" evidence="6">
    <location>
        <begin position="325"/>
        <end position="422"/>
    </location>
</feature>
<evidence type="ECO:0000313" key="8">
    <source>
        <dbReference type="EMBL" id="CAE0709832.1"/>
    </source>
</evidence>
<feature type="compositionally biased region" description="Polar residues" evidence="5">
    <location>
        <begin position="501"/>
        <end position="511"/>
    </location>
</feature>
<dbReference type="InterPro" id="IPR049227">
    <property type="entry name" value="DUF6824"/>
</dbReference>
<dbReference type="Gene3D" id="1.10.10.10">
    <property type="entry name" value="Winged helix-like DNA-binding domain superfamily/Winged helix DNA-binding domain"/>
    <property type="match status" value="1"/>
</dbReference>
<dbReference type="GO" id="GO:0005634">
    <property type="term" value="C:nucleus"/>
    <property type="evidence" value="ECO:0007669"/>
    <property type="project" value="UniProtKB-SubCell"/>
</dbReference>
<evidence type="ECO:0000313" key="9">
    <source>
        <dbReference type="EMBL" id="CAE0709833.1"/>
    </source>
</evidence>
<comment type="subcellular location">
    <subcellularLocation>
        <location evidence="1">Nucleus</location>
    </subcellularLocation>
</comment>
<feature type="compositionally biased region" description="Low complexity" evidence="5">
    <location>
        <begin position="276"/>
        <end position="286"/>
    </location>
</feature>
<feature type="region of interest" description="Disordered" evidence="5">
    <location>
        <begin position="262"/>
        <end position="287"/>
    </location>
</feature>
<dbReference type="PANTHER" id="PTHR10015:SF206">
    <property type="entry name" value="HSF-TYPE DNA-BINDING DOMAIN-CONTAINING PROTEIN"/>
    <property type="match status" value="1"/>
</dbReference>
<evidence type="ECO:0000256" key="4">
    <source>
        <dbReference type="RuleBase" id="RU004020"/>
    </source>
</evidence>
<protein>
    <recommendedName>
        <fullName evidence="6">HSF-type DNA-binding domain-containing protein</fullName>
    </recommendedName>
</protein>
<dbReference type="GO" id="GO:0043565">
    <property type="term" value="F:sequence-specific DNA binding"/>
    <property type="evidence" value="ECO:0007669"/>
    <property type="project" value="InterPro"/>
</dbReference>
<evidence type="ECO:0000256" key="3">
    <source>
        <dbReference type="ARBA" id="ARBA00023242"/>
    </source>
</evidence>
<keyword evidence="2" id="KW-0238">DNA-binding</keyword>
<feature type="region of interest" description="Disordered" evidence="5">
    <location>
        <begin position="1"/>
        <end position="116"/>
    </location>
</feature>
<feature type="compositionally biased region" description="Low complexity" evidence="5">
    <location>
        <begin position="34"/>
        <end position="45"/>
    </location>
</feature>
<dbReference type="SUPFAM" id="SSF46785">
    <property type="entry name" value="Winged helix' DNA-binding domain"/>
    <property type="match status" value="1"/>
</dbReference>
<feature type="compositionally biased region" description="Acidic residues" evidence="5">
    <location>
        <begin position="198"/>
        <end position="209"/>
    </location>
</feature>
<comment type="similarity">
    <text evidence="4">Belongs to the HSF family.</text>
</comment>
<dbReference type="Pfam" id="PF00447">
    <property type="entry name" value="HSF_DNA-bind"/>
    <property type="match status" value="1"/>
</dbReference>
<dbReference type="InterPro" id="IPR036390">
    <property type="entry name" value="WH_DNA-bd_sf"/>
</dbReference>
<feature type="compositionally biased region" description="Polar residues" evidence="5">
    <location>
        <begin position="1"/>
        <end position="13"/>
    </location>
</feature>
<dbReference type="InterPro" id="IPR036388">
    <property type="entry name" value="WH-like_DNA-bd_sf"/>
</dbReference>
<feature type="compositionally biased region" description="Basic and acidic residues" evidence="5">
    <location>
        <begin position="210"/>
        <end position="221"/>
    </location>
</feature>
<sequence length="958" mass="105514">MSPSRVPGATSSHVAGEEEVANEEEDNNPEITNSSSGTDDSSCASWEDLANHRRGAKAVAVAKKRKRKKDEKPKVVAIAKKKKRKNDEKPGGNGRVKVKVRKIKIENDSPPKVPSTKIAINVPSSAIAAAIIGGAVIASGIETKVSGTDKSAAETSEEFHKTVDHSAATRFTADTKIKKENMELNDVKQQTQVKAEDDSGDSSSTDDEDCVKVKSVHEKNGSDNSGNEETKRRLNAADAITRAVAEDMVRNASMGRKEPIAITPANSSQPVAQNHSSSTTSAISSTQQLKNLRNTNVGKESFKMELNFQHQNLAQADQLRADQLRSTQFPFRLHNMLDDAERSGHAHILSWCKDGNSFKIHKPVMLIDVLQKYFRQSKFKSFLRQLQGYNFKRITRGKDQGVVSHPLFIRGRRSMSTYMKRKRVGPKVNNTEVEAKHIAASRAAGVDNAFVSPTTATANRSAASTKDKAAAAIYDTNISNNNKQIPYQPPQPAHSSAPIFNKNNAQKQPSMTTNPLAQDVLCVNVTNVENFQGNLKLTSIVKKITGHYKSANESVKTMIVNEISTRLQKGGSRFLKLGEDSLSWTECNREEVFRKVTSCFEVEIRTAIDKYATDFPNDKSLPNIMKNNDSGNKMLARIGTKSGGTSLDSKRRQELPRDQDVVLRGGPCSEKEGNAYLITMIQANVGQQIDSFEMKRIKCRAILERMKRRGSRFFLKLNETEADDEMYLLTDTEAQDVIYTAFCAEEEKIQSVVVDSPSASLILQRQALAGIDGLRSAHSSLGGSSQFGSVGAAQQNDALLLNRLRANNDISLLSSQALKRSSEAHNHLSNEDILEKRLRQETDEHMKLLLERARQQHSASYSANGLPNGLAGGLQFNAQKNILDSTLPSSIYSGGGGNMEQYLTERHVEEMALQSAVVRNQFAAGPAAGLVGEIPKSNSHFVEFLKKKYNTNGQERRW</sequence>
<evidence type="ECO:0000256" key="2">
    <source>
        <dbReference type="ARBA" id="ARBA00023125"/>
    </source>
</evidence>
<dbReference type="InterPro" id="IPR000232">
    <property type="entry name" value="HSF_DNA-bd"/>
</dbReference>
<dbReference type="SMART" id="SM00415">
    <property type="entry name" value="HSF"/>
    <property type="match status" value="1"/>
</dbReference>
<feature type="compositionally biased region" description="Polar residues" evidence="5">
    <location>
        <begin position="264"/>
        <end position="275"/>
    </location>
</feature>
<dbReference type="PANTHER" id="PTHR10015">
    <property type="entry name" value="HEAT SHOCK TRANSCRIPTION FACTOR"/>
    <property type="match status" value="1"/>
</dbReference>
<name>A0A6U9W2T0_9STRA</name>
<dbReference type="EMBL" id="HBIX01003335">
    <property type="protein sequence ID" value="CAE0709831.1"/>
    <property type="molecule type" value="Transcribed_RNA"/>
</dbReference>
<feature type="region of interest" description="Disordered" evidence="5">
    <location>
        <begin position="185"/>
        <end position="234"/>
    </location>
</feature>
<evidence type="ECO:0000256" key="5">
    <source>
        <dbReference type="SAM" id="MobiDB-lite"/>
    </source>
</evidence>
<keyword evidence="3" id="KW-0539">Nucleus</keyword>
<feature type="compositionally biased region" description="Basic residues" evidence="5">
    <location>
        <begin position="52"/>
        <end position="69"/>
    </location>
</feature>
<reference evidence="8" key="1">
    <citation type="submission" date="2021-01" db="EMBL/GenBank/DDBJ databases">
        <authorList>
            <person name="Corre E."/>
            <person name="Pelletier E."/>
            <person name="Niang G."/>
            <person name="Scheremetjew M."/>
            <person name="Finn R."/>
            <person name="Kale V."/>
            <person name="Holt S."/>
            <person name="Cochrane G."/>
            <person name="Meng A."/>
            <person name="Brown T."/>
            <person name="Cohen L."/>
        </authorList>
    </citation>
    <scope>NUCLEOTIDE SEQUENCE</scope>
    <source>
        <strain evidence="8">10249 10 AB</strain>
    </source>
</reference>
<feature type="compositionally biased region" description="Acidic residues" evidence="5">
    <location>
        <begin position="17"/>
        <end position="28"/>
    </location>
</feature>
<dbReference type="EMBL" id="HBIX01003336">
    <property type="protein sequence ID" value="CAE0709832.1"/>
    <property type="molecule type" value="Transcribed_RNA"/>
</dbReference>
<evidence type="ECO:0000259" key="6">
    <source>
        <dbReference type="SMART" id="SM00415"/>
    </source>
</evidence>
<dbReference type="AlphaFoldDB" id="A0A6U9W2T0"/>
<dbReference type="EMBL" id="HBIX01003337">
    <property type="protein sequence ID" value="CAE0709833.1"/>
    <property type="molecule type" value="Transcribed_RNA"/>
</dbReference>
<evidence type="ECO:0000313" key="7">
    <source>
        <dbReference type="EMBL" id="CAE0709831.1"/>
    </source>
</evidence>
<proteinExistence type="inferred from homology"/>
<feature type="region of interest" description="Disordered" evidence="5">
    <location>
        <begin position="488"/>
        <end position="511"/>
    </location>
</feature>
<gene>
    <name evidence="7" type="ORF">PAUS00366_LOCUS2551</name>
    <name evidence="8" type="ORF">PAUS00366_LOCUS2552</name>
    <name evidence="9" type="ORF">PAUS00366_LOCUS2553</name>
</gene>